<dbReference type="PANTHER" id="PTHR32502">
    <property type="entry name" value="N-ACETYLGALACTOSAMINE PERMEASE II COMPONENT-RELATED"/>
    <property type="match status" value="1"/>
</dbReference>
<keyword evidence="6 9" id="KW-0812">Transmembrane</keyword>
<keyword evidence="5" id="KW-0598">Phosphotransferase system</keyword>
<dbReference type="AlphaFoldDB" id="A0A412PEI8"/>
<evidence type="ECO:0000256" key="4">
    <source>
        <dbReference type="ARBA" id="ARBA00022597"/>
    </source>
</evidence>
<keyword evidence="8 9" id="KW-0472">Membrane</keyword>
<feature type="transmembrane region" description="Helical" evidence="9">
    <location>
        <begin position="133"/>
        <end position="158"/>
    </location>
</feature>
<proteinExistence type="predicted"/>
<organism evidence="10 11">
    <name type="scientific">Solobacterium moorei</name>
    <dbReference type="NCBI Taxonomy" id="102148"/>
    <lineage>
        <taxon>Bacteria</taxon>
        <taxon>Bacillati</taxon>
        <taxon>Bacillota</taxon>
        <taxon>Erysipelotrichia</taxon>
        <taxon>Erysipelotrichales</taxon>
        <taxon>Erysipelotrichaceae</taxon>
        <taxon>Solobacterium</taxon>
    </lineage>
</organism>
<evidence type="ECO:0000256" key="7">
    <source>
        <dbReference type="ARBA" id="ARBA00022989"/>
    </source>
</evidence>
<gene>
    <name evidence="10" type="ORF">DWX20_04270</name>
</gene>
<feature type="transmembrane region" description="Helical" evidence="9">
    <location>
        <begin position="203"/>
        <end position="236"/>
    </location>
</feature>
<keyword evidence="2" id="KW-0813">Transport</keyword>
<dbReference type="GO" id="GO:0009401">
    <property type="term" value="P:phosphoenolpyruvate-dependent sugar phosphotransferase system"/>
    <property type="evidence" value="ECO:0007669"/>
    <property type="project" value="UniProtKB-KW"/>
</dbReference>
<dbReference type="InterPro" id="IPR050303">
    <property type="entry name" value="GatZ_KbaZ_carbometab"/>
</dbReference>
<comment type="subcellular location">
    <subcellularLocation>
        <location evidence="1">Cell membrane</location>
        <topology evidence="1">Multi-pass membrane protein</topology>
    </subcellularLocation>
</comment>
<keyword evidence="7 9" id="KW-1133">Transmembrane helix</keyword>
<evidence type="ECO:0000313" key="10">
    <source>
        <dbReference type="EMBL" id="RGT56031.1"/>
    </source>
</evidence>
<reference evidence="10 11" key="1">
    <citation type="submission" date="2018-08" db="EMBL/GenBank/DDBJ databases">
        <title>A genome reference for cultivated species of the human gut microbiota.</title>
        <authorList>
            <person name="Zou Y."/>
            <person name="Xue W."/>
            <person name="Luo G."/>
        </authorList>
    </citation>
    <scope>NUCLEOTIDE SEQUENCE [LARGE SCALE GENOMIC DNA]</scope>
    <source>
        <strain evidence="10 11">AF18-46</strain>
    </source>
</reference>
<feature type="transmembrane region" description="Helical" evidence="9">
    <location>
        <begin position="46"/>
        <end position="67"/>
    </location>
</feature>
<dbReference type="Proteomes" id="UP000284731">
    <property type="component" value="Unassembled WGS sequence"/>
</dbReference>
<evidence type="ECO:0000256" key="2">
    <source>
        <dbReference type="ARBA" id="ARBA00022448"/>
    </source>
</evidence>
<evidence type="ECO:0000256" key="8">
    <source>
        <dbReference type="ARBA" id="ARBA00023136"/>
    </source>
</evidence>
<comment type="caution">
    <text evidence="10">The sequence shown here is derived from an EMBL/GenBank/DDBJ whole genome shotgun (WGS) entry which is preliminary data.</text>
</comment>
<evidence type="ECO:0000256" key="1">
    <source>
        <dbReference type="ARBA" id="ARBA00004651"/>
    </source>
</evidence>
<dbReference type="GO" id="GO:0005886">
    <property type="term" value="C:plasma membrane"/>
    <property type="evidence" value="ECO:0007669"/>
    <property type="project" value="UniProtKB-SubCell"/>
</dbReference>
<sequence>MYTAIIVGFILAVLWFIEKVGGTPMVIRPIVVSPIVGLALGDLKTGLLIGATLELVFMGAIQIGGAVPPDVLVGSGLGTAFAIMNGQGADVALALALPIAVVAQSLKVIVFIMRSWFMDFALKLAGDANIKGLHILNIAGLLLQCIMYFVVTFIAIAVGADAVESIIASIPEGIMGGLKIAGGLLPAVGFALLLQPMLTSKNIIYFIIGFAFVAYLNLPVLAVTIFAIGIAYVVCFDRAESKGVVKKDGMEELFDE</sequence>
<name>A0A412PEI8_9FIRM</name>
<dbReference type="EMBL" id="QRWX01000002">
    <property type="protein sequence ID" value="RGT56031.1"/>
    <property type="molecule type" value="Genomic_DNA"/>
</dbReference>
<evidence type="ECO:0000313" key="11">
    <source>
        <dbReference type="Proteomes" id="UP000284731"/>
    </source>
</evidence>
<dbReference type="Pfam" id="PF03609">
    <property type="entry name" value="EII-Sor"/>
    <property type="match status" value="1"/>
</dbReference>
<dbReference type="InterPro" id="IPR004700">
    <property type="entry name" value="PTS_IIC_man"/>
</dbReference>
<dbReference type="RefSeq" id="WP_006526395.1">
    <property type="nucleotide sequence ID" value="NZ_CABJCF010000002.1"/>
</dbReference>
<evidence type="ECO:0000256" key="6">
    <source>
        <dbReference type="ARBA" id="ARBA00022692"/>
    </source>
</evidence>
<evidence type="ECO:0000256" key="5">
    <source>
        <dbReference type="ARBA" id="ARBA00022683"/>
    </source>
</evidence>
<evidence type="ECO:0000256" key="3">
    <source>
        <dbReference type="ARBA" id="ARBA00022475"/>
    </source>
</evidence>
<accession>A0A412PEI8</accession>
<protein>
    <submittedName>
        <fullName evidence="10">PTS sugar transporter subunit IIC</fullName>
    </submittedName>
</protein>
<keyword evidence="3" id="KW-1003">Cell membrane</keyword>
<dbReference type="PANTHER" id="PTHR32502:SF8">
    <property type="entry name" value="N-ACETYLGALACTOSAMINE PERMEASE IIC COMPONENT 1"/>
    <property type="match status" value="1"/>
</dbReference>
<feature type="transmembrane region" description="Helical" evidence="9">
    <location>
        <begin position="178"/>
        <end position="197"/>
    </location>
</feature>
<keyword evidence="4 10" id="KW-0762">Sugar transport</keyword>
<dbReference type="PROSITE" id="PS51106">
    <property type="entry name" value="PTS_EIIC_TYPE_4"/>
    <property type="match status" value="1"/>
</dbReference>
<feature type="transmembrane region" description="Helical" evidence="9">
    <location>
        <begin position="88"/>
        <end position="113"/>
    </location>
</feature>
<evidence type="ECO:0000256" key="9">
    <source>
        <dbReference type="SAM" id="Phobius"/>
    </source>
</evidence>